<dbReference type="Gene3D" id="3.40.50.10420">
    <property type="entry name" value="NagB/RpiA/CoA transferase-like"/>
    <property type="match status" value="1"/>
</dbReference>
<evidence type="ECO:0000313" key="6">
    <source>
        <dbReference type="EMBL" id="HGG02847.1"/>
    </source>
</evidence>
<keyword evidence="6" id="KW-0436">Ligase</keyword>
<proteinExistence type="inferred from homology"/>
<evidence type="ECO:0000256" key="4">
    <source>
        <dbReference type="PIRSR" id="PIRSR006806-1"/>
    </source>
</evidence>
<dbReference type="PANTHER" id="PTHR23407:SF1">
    <property type="entry name" value="5-FORMYLTETRAHYDROFOLATE CYCLO-LIGASE"/>
    <property type="match status" value="1"/>
</dbReference>
<comment type="catalytic activity">
    <reaction evidence="5">
        <text>(6S)-5-formyl-5,6,7,8-tetrahydrofolate + ATP = (6R)-5,10-methenyltetrahydrofolate + ADP + phosphate</text>
        <dbReference type="Rhea" id="RHEA:10488"/>
        <dbReference type="ChEBI" id="CHEBI:30616"/>
        <dbReference type="ChEBI" id="CHEBI:43474"/>
        <dbReference type="ChEBI" id="CHEBI:57455"/>
        <dbReference type="ChEBI" id="CHEBI:57457"/>
        <dbReference type="ChEBI" id="CHEBI:456216"/>
        <dbReference type="EC" id="6.3.3.2"/>
    </reaction>
</comment>
<evidence type="ECO:0000256" key="3">
    <source>
        <dbReference type="ARBA" id="ARBA00022840"/>
    </source>
</evidence>
<keyword evidence="3 4" id="KW-0067">ATP-binding</keyword>
<dbReference type="GO" id="GO:0046872">
    <property type="term" value="F:metal ion binding"/>
    <property type="evidence" value="ECO:0007669"/>
    <property type="project" value="UniProtKB-KW"/>
</dbReference>
<dbReference type="AlphaFoldDB" id="A0A7C3ZZX0"/>
<organism evidence="6">
    <name type="scientific">Planktothricoides sp. SpSt-374</name>
    <dbReference type="NCBI Taxonomy" id="2282167"/>
    <lineage>
        <taxon>Bacteria</taxon>
        <taxon>Bacillati</taxon>
        <taxon>Cyanobacteriota</taxon>
        <taxon>Cyanophyceae</taxon>
        <taxon>Oscillatoriophycideae</taxon>
        <taxon>Oscillatoriales</taxon>
        <taxon>Oscillatoriaceae</taxon>
        <taxon>Planktothricoides</taxon>
    </lineage>
</organism>
<dbReference type="GO" id="GO:0009396">
    <property type="term" value="P:folic acid-containing compound biosynthetic process"/>
    <property type="evidence" value="ECO:0007669"/>
    <property type="project" value="TreeGrafter"/>
</dbReference>
<dbReference type="Pfam" id="PF01812">
    <property type="entry name" value="5-FTHF_cyc-lig"/>
    <property type="match status" value="1"/>
</dbReference>
<evidence type="ECO:0000256" key="5">
    <source>
        <dbReference type="RuleBase" id="RU361279"/>
    </source>
</evidence>
<dbReference type="NCBIfam" id="TIGR02727">
    <property type="entry name" value="MTHFS_bact"/>
    <property type="match status" value="1"/>
</dbReference>
<reference evidence="6" key="1">
    <citation type="journal article" date="2020" name="mSystems">
        <title>Genome- and Community-Level Interaction Insights into Carbon Utilization and Element Cycling Functions of Hydrothermarchaeota in Hydrothermal Sediment.</title>
        <authorList>
            <person name="Zhou Z."/>
            <person name="Liu Y."/>
            <person name="Xu W."/>
            <person name="Pan J."/>
            <person name="Luo Z.H."/>
            <person name="Li M."/>
        </authorList>
    </citation>
    <scope>NUCLEOTIDE SEQUENCE [LARGE SCALE GENOMIC DNA]</scope>
    <source>
        <strain evidence="6">SpSt-374</strain>
    </source>
</reference>
<evidence type="ECO:0000256" key="1">
    <source>
        <dbReference type="ARBA" id="ARBA00010638"/>
    </source>
</evidence>
<sequence length="184" mass="21216">MTKTQWRRQLLKSRQSIPVMEWQEKSLQLCHHIQSSSLFTSSRTILAYFSFRQEPDLSSLFATNHQWGFPRCVDKSLVWHRWQPGDDLEKNAYGIWEPRRDAPEIVATEVDLILVPAVACDSLGYRLGYGGGFYDRMLSQPEWAHISTVGIVFASAFLPSLPNEPWDQRLTWVGTENGLFLATR</sequence>
<dbReference type="SUPFAM" id="SSF100950">
    <property type="entry name" value="NagB/RpiA/CoA transferase-like"/>
    <property type="match status" value="1"/>
</dbReference>
<keyword evidence="5" id="KW-0460">Magnesium</keyword>
<dbReference type="EMBL" id="DSPX01000201">
    <property type="protein sequence ID" value="HGG02847.1"/>
    <property type="molecule type" value="Genomic_DNA"/>
</dbReference>
<feature type="binding site" evidence="4">
    <location>
        <begin position="126"/>
        <end position="134"/>
    </location>
    <ligand>
        <name>ATP</name>
        <dbReference type="ChEBI" id="CHEBI:30616"/>
    </ligand>
</feature>
<gene>
    <name evidence="6" type="ORF">ENR15_19945</name>
</gene>
<feature type="binding site" evidence="4">
    <location>
        <position position="54"/>
    </location>
    <ligand>
        <name>substrate</name>
    </ligand>
</feature>
<keyword evidence="5" id="KW-0479">Metal-binding</keyword>
<dbReference type="GO" id="GO:0030272">
    <property type="term" value="F:5-formyltetrahydrofolate cyclo-ligase activity"/>
    <property type="evidence" value="ECO:0007669"/>
    <property type="project" value="UniProtKB-EC"/>
</dbReference>
<comment type="caution">
    <text evidence="6">The sequence shown here is derived from an EMBL/GenBank/DDBJ whole genome shotgun (WGS) entry which is preliminary data.</text>
</comment>
<comment type="cofactor">
    <cofactor evidence="5">
        <name>Mg(2+)</name>
        <dbReference type="ChEBI" id="CHEBI:18420"/>
    </cofactor>
</comment>
<dbReference type="InterPro" id="IPR002698">
    <property type="entry name" value="FTHF_cligase"/>
</dbReference>
<evidence type="ECO:0000256" key="2">
    <source>
        <dbReference type="ARBA" id="ARBA00022741"/>
    </source>
</evidence>
<dbReference type="EC" id="6.3.3.2" evidence="5"/>
<dbReference type="PIRSF" id="PIRSF006806">
    <property type="entry name" value="FTHF_cligase"/>
    <property type="match status" value="1"/>
</dbReference>
<protein>
    <recommendedName>
        <fullName evidence="5">5-formyltetrahydrofolate cyclo-ligase</fullName>
        <ecNumber evidence="5">6.3.3.2</ecNumber>
    </recommendedName>
</protein>
<dbReference type="GO" id="GO:0005524">
    <property type="term" value="F:ATP binding"/>
    <property type="evidence" value="ECO:0007669"/>
    <property type="project" value="UniProtKB-KW"/>
</dbReference>
<dbReference type="InterPro" id="IPR037171">
    <property type="entry name" value="NagB/RpiA_transferase-like"/>
</dbReference>
<dbReference type="GO" id="GO:0035999">
    <property type="term" value="P:tetrahydrofolate interconversion"/>
    <property type="evidence" value="ECO:0007669"/>
    <property type="project" value="TreeGrafter"/>
</dbReference>
<dbReference type="PANTHER" id="PTHR23407">
    <property type="entry name" value="ATPASE INHIBITOR/5-FORMYLTETRAHYDROFOLATE CYCLO-LIGASE"/>
    <property type="match status" value="1"/>
</dbReference>
<dbReference type="InterPro" id="IPR024185">
    <property type="entry name" value="FTHF_cligase-like_sf"/>
</dbReference>
<keyword evidence="2 4" id="KW-0547">Nucleotide-binding</keyword>
<comment type="similarity">
    <text evidence="1 5">Belongs to the 5-formyltetrahydrofolate cyclo-ligase family.</text>
</comment>
<feature type="binding site" evidence="4">
    <location>
        <begin position="3"/>
        <end position="7"/>
    </location>
    <ligand>
        <name>ATP</name>
        <dbReference type="ChEBI" id="CHEBI:30616"/>
    </ligand>
</feature>
<accession>A0A7C3ZZX0</accession>
<name>A0A7C3ZZX0_9CYAN</name>